<dbReference type="InterPro" id="IPR043129">
    <property type="entry name" value="ATPase_NBD"/>
</dbReference>
<sequence>MMKMFDHWYAMDFGGTTCRFFDFVKEETVSFPACIATKDDQIVAIGKEALSHAYTDTIKYPFDHGQLYTSITPLVKSGLEQLGANHSLLHPSALVVAPTDATDDQLDVWQTQILAAGIQKISFLNVMDALQTEEPTMIVHAGHTYTEIGIYAHQQQFTHQTIYFAGKQIEEAIMQDIQKKYGCFITVEDAHALKEAASNALWKGKNARLRCNAKNAQGQYGLIEVRALDLWPCMKGVIDQIMLWSKQCLEKVSVDLKESIHENGILLSGGLARCFGLRQTLEQALNDPVIVTKTPEMDLLENMKGWK</sequence>
<dbReference type="Pfam" id="PF06723">
    <property type="entry name" value="MreB_Mbl"/>
    <property type="match status" value="1"/>
</dbReference>
<keyword evidence="6" id="KW-1185">Reference proteome</keyword>
<dbReference type="EMBL" id="RJQC01000002">
    <property type="protein sequence ID" value="RNM30508.1"/>
    <property type="molecule type" value="Genomic_DNA"/>
</dbReference>
<evidence type="ECO:0008006" key="7">
    <source>
        <dbReference type="Google" id="ProtNLM"/>
    </source>
</evidence>
<comment type="caution">
    <text evidence="5">The sequence shown here is derived from an EMBL/GenBank/DDBJ whole genome shotgun (WGS) entry which is preliminary data.</text>
</comment>
<dbReference type="InterPro" id="IPR056546">
    <property type="entry name" value="MreB_MamK-like"/>
</dbReference>
<keyword evidence="3" id="KW-0547">Nucleotide-binding</keyword>
<dbReference type="OrthoDB" id="1767917at2"/>
<comment type="subcellular location">
    <subcellularLocation>
        <location evidence="1">Cytoplasm</location>
    </subcellularLocation>
</comment>
<proteinExistence type="predicted"/>
<dbReference type="GO" id="GO:0005737">
    <property type="term" value="C:cytoplasm"/>
    <property type="evidence" value="ECO:0007669"/>
    <property type="project" value="UniProtKB-SubCell"/>
</dbReference>
<dbReference type="Proteomes" id="UP000276568">
    <property type="component" value="Unassembled WGS sequence"/>
</dbReference>
<accession>A0A3N0I0R7</accession>
<dbReference type="PANTHER" id="PTHR42749">
    <property type="entry name" value="CELL SHAPE-DETERMINING PROTEIN MREB"/>
    <property type="match status" value="1"/>
</dbReference>
<dbReference type="Gene3D" id="3.30.420.40">
    <property type="match status" value="1"/>
</dbReference>
<dbReference type="AlphaFoldDB" id="A0A3N0I0R7"/>
<evidence type="ECO:0000256" key="4">
    <source>
        <dbReference type="ARBA" id="ARBA00022840"/>
    </source>
</evidence>
<keyword evidence="2" id="KW-0963">Cytoplasm</keyword>
<dbReference type="SUPFAM" id="SSF53067">
    <property type="entry name" value="Actin-like ATPase domain"/>
    <property type="match status" value="1"/>
</dbReference>
<protein>
    <recommendedName>
        <fullName evidence="7">Actin-like protein N-terminal domain-containing protein</fullName>
    </recommendedName>
</protein>
<evidence type="ECO:0000256" key="1">
    <source>
        <dbReference type="ARBA" id="ARBA00004496"/>
    </source>
</evidence>
<gene>
    <name evidence="5" type="ORF">EDX97_06920</name>
</gene>
<dbReference type="GO" id="GO:0005524">
    <property type="term" value="F:ATP binding"/>
    <property type="evidence" value="ECO:0007669"/>
    <property type="project" value="UniProtKB-KW"/>
</dbReference>
<evidence type="ECO:0000256" key="2">
    <source>
        <dbReference type="ARBA" id="ARBA00022490"/>
    </source>
</evidence>
<evidence type="ECO:0000313" key="5">
    <source>
        <dbReference type="EMBL" id="RNM30508.1"/>
    </source>
</evidence>
<name>A0A3N0I0R7_9FIRM</name>
<evidence type="ECO:0000256" key="3">
    <source>
        <dbReference type="ARBA" id="ARBA00022741"/>
    </source>
</evidence>
<evidence type="ECO:0000313" key="6">
    <source>
        <dbReference type="Proteomes" id="UP000276568"/>
    </source>
</evidence>
<keyword evidence="4" id="KW-0067">ATP-binding</keyword>
<organism evidence="5 6">
    <name type="scientific">Absicoccus porci</name>
    <dbReference type="NCBI Taxonomy" id="2486576"/>
    <lineage>
        <taxon>Bacteria</taxon>
        <taxon>Bacillati</taxon>
        <taxon>Bacillota</taxon>
        <taxon>Erysipelotrichia</taxon>
        <taxon>Erysipelotrichales</taxon>
        <taxon>Erysipelotrichaceae</taxon>
        <taxon>Absicoccus</taxon>
    </lineage>
</organism>
<reference evidence="5 6" key="1">
    <citation type="submission" date="2018-11" db="EMBL/GenBank/DDBJ databases">
        <title>Clostridium sp. nov., a member of the family Erysipelotrichaceae isolated from pig faeces.</title>
        <authorList>
            <person name="Chang Y.-H."/>
        </authorList>
    </citation>
    <scope>NUCLEOTIDE SEQUENCE [LARGE SCALE GENOMIC DNA]</scope>
    <source>
        <strain evidence="5 6">YH-panp20</strain>
    </source>
</reference>
<dbReference type="PANTHER" id="PTHR42749:SF1">
    <property type="entry name" value="CELL SHAPE-DETERMINING PROTEIN MREB"/>
    <property type="match status" value="1"/>
</dbReference>